<protein>
    <submittedName>
        <fullName evidence="2">Uncharacterized protein</fullName>
    </submittedName>
</protein>
<comment type="caution">
    <text evidence="2">The sequence shown here is derived from an EMBL/GenBank/DDBJ whole genome shotgun (WGS) entry which is preliminary data.</text>
</comment>
<feature type="compositionally biased region" description="Basic and acidic residues" evidence="1">
    <location>
        <begin position="16"/>
        <end position="28"/>
    </location>
</feature>
<name>A0A158KK40_9BURK</name>
<feature type="region of interest" description="Disordered" evidence="1">
    <location>
        <begin position="1"/>
        <end position="33"/>
    </location>
</feature>
<evidence type="ECO:0000256" key="1">
    <source>
        <dbReference type="SAM" id="MobiDB-lite"/>
    </source>
</evidence>
<dbReference type="EMBL" id="FCON02000099">
    <property type="protein sequence ID" value="SAL81113.1"/>
    <property type="molecule type" value="Genomic_DNA"/>
</dbReference>
<sequence>MSGRPRSSKGGSTADRPCDLEAKPRPERGFSFPAKKRPAAIAQGGHATGCPAPAPDRGPGRDHFHPTGLRLVLNFLMAQRTATITHAAWRRYPTVSPTMYAMYWPITPSSHKRPSEKTPATITQGGQTALWRDSRSCLCAPGQGAPIITAAGAETLGPGCLTSPGSASAPRPRHTVRIHRGQICRCFRTKTVRSAACAASIGVLRTGT</sequence>
<gene>
    <name evidence="2" type="ORF">AWB68_06031</name>
</gene>
<dbReference type="AlphaFoldDB" id="A0A158KK40"/>
<reference evidence="2" key="1">
    <citation type="submission" date="2016-01" db="EMBL/GenBank/DDBJ databases">
        <authorList>
            <person name="Peeters C."/>
        </authorList>
    </citation>
    <scope>NUCLEOTIDE SEQUENCE [LARGE SCALE GENOMIC DNA]</scope>
    <source>
        <strain evidence="2">LMG 22940</strain>
    </source>
</reference>
<dbReference type="Proteomes" id="UP000054770">
    <property type="component" value="Unassembled WGS sequence"/>
</dbReference>
<evidence type="ECO:0000313" key="2">
    <source>
        <dbReference type="EMBL" id="SAL81113.1"/>
    </source>
</evidence>
<evidence type="ECO:0000313" key="3">
    <source>
        <dbReference type="Proteomes" id="UP000054770"/>
    </source>
</evidence>
<organism evidence="2 3">
    <name type="scientific">Caballeronia choica</name>
    <dbReference type="NCBI Taxonomy" id="326476"/>
    <lineage>
        <taxon>Bacteria</taxon>
        <taxon>Pseudomonadati</taxon>
        <taxon>Pseudomonadota</taxon>
        <taxon>Betaproteobacteria</taxon>
        <taxon>Burkholderiales</taxon>
        <taxon>Burkholderiaceae</taxon>
        <taxon>Caballeronia</taxon>
    </lineage>
</organism>
<keyword evidence="3" id="KW-1185">Reference proteome</keyword>
<proteinExistence type="predicted"/>
<accession>A0A158KK40</accession>